<dbReference type="Pfam" id="PF22939">
    <property type="entry name" value="WHD_GPIID"/>
    <property type="match status" value="1"/>
</dbReference>
<dbReference type="Gene3D" id="3.40.50.300">
    <property type="entry name" value="P-loop containing nucleotide triphosphate hydrolases"/>
    <property type="match status" value="1"/>
</dbReference>
<feature type="repeat" description="ANK" evidence="4">
    <location>
        <begin position="957"/>
        <end position="989"/>
    </location>
</feature>
<feature type="repeat" description="ANK" evidence="4">
    <location>
        <begin position="1023"/>
        <end position="1055"/>
    </location>
</feature>
<feature type="repeat" description="ANK" evidence="4">
    <location>
        <begin position="1056"/>
        <end position="1088"/>
    </location>
</feature>
<dbReference type="InterPro" id="IPR000845">
    <property type="entry name" value="Nucleoside_phosphorylase_d"/>
</dbReference>
<evidence type="ECO:0000259" key="6">
    <source>
        <dbReference type="Pfam" id="PF22939"/>
    </source>
</evidence>
<feature type="domain" description="Nephrocystin 3-like N-terminal" evidence="7">
    <location>
        <begin position="383"/>
        <end position="526"/>
    </location>
</feature>
<feature type="repeat" description="ANK" evidence="4">
    <location>
        <begin position="1188"/>
        <end position="1220"/>
    </location>
</feature>
<dbReference type="PROSITE" id="PS50297">
    <property type="entry name" value="ANK_REP_REGION"/>
    <property type="match status" value="13"/>
</dbReference>
<keyword evidence="3 4" id="KW-0040">ANK repeat</keyword>
<evidence type="ECO:0000313" key="8">
    <source>
        <dbReference type="EMBL" id="KAK8080213.1"/>
    </source>
</evidence>
<dbReference type="Pfam" id="PF01048">
    <property type="entry name" value="PNP_UDP_1"/>
    <property type="match status" value="1"/>
</dbReference>
<feature type="repeat" description="ANK" evidence="4">
    <location>
        <begin position="990"/>
        <end position="1022"/>
    </location>
</feature>
<dbReference type="InterPro" id="IPR035994">
    <property type="entry name" value="Nucleoside_phosphorylase_sf"/>
</dbReference>
<dbReference type="Gene3D" id="1.25.40.20">
    <property type="entry name" value="Ankyrin repeat-containing domain"/>
    <property type="match status" value="8"/>
</dbReference>
<dbReference type="PRINTS" id="PR01415">
    <property type="entry name" value="ANKYRIN"/>
</dbReference>
<feature type="repeat" description="ANK" evidence="4">
    <location>
        <begin position="1122"/>
        <end position="1154"/>
    </location>
</feature>
<dbReference type="SUPFAM" id="SSF52540">
    <property type="entry name" value="P-loop containing nucleoside triphosphate hydrolases"/>
    <property type="match status" value="1"/>
</dbReference>
<protein>
    <recommendedName>
        <fullName evidence="1">protein S-acyltransferase</fullName>
        <ecNumber evidence="1">2.3.1.225</ecNumber>
    </recommendedName>
</protein>
<dbReference type="SUPFAM" id="SSF53167">
    <property type="entry name" value="Purine and uridine phosphorylases"/>
    <property type="match status" value="1"/>
</dbReference>
<dbReference type="Pfam" id="PF24883">
    <property type="entry name" value="NPHP3_N"/>
    <property type="match status" value="1"/>
</dbReference>
<dbReference type="EMBL" id="JAQQWN010000006">
    <property type="protein sequence ID" value="KAK8080213.1"/>
    <property type="molecule type" value="Genomic_DNA"/>
</dbReference>
<dbReference type="InterPro" id="IPR002110">
    <property type="entry name" value="Ankyrin_rpt"/>
</dbReference>
<organism evidence="8 9">
    <name type="scientific">Apiospora hydei</name>
    <dbReference type="NCBI Taxonomy" id="1337664"/>
    <lineage>
        <taxon>Eukaryota</taxon>
        <taxon>Fungi</taxon>
        <taxon>Dikarya</taxon>
        <taxon>Ascomycota</taxon>
        <taxon>Pezizomycotina</taxon>
        <taxon>Sordariomycetes</taxon>
        <taxon>Xylariomycetidae</taxon>
        <taxon>Amphisphaeriales</taxon>
        <taxon>Apiosporaceae</taxon>
        <taxon>Apiospora</taxon>
    </lineage>
</organism>
<dbReference type="Proteomes" id="UP001433268">
    <property type="component" value="Unassembled WGS sequence"/>
</dbReference>
<evidence type="ECO:0000256" key="1">
    <source>
        <dbReference type="ARBA" id="ARBA00012210"/>
    </source>
</evidence>
<dbReference type="InterPro" id="IPR036770">
    <property type="entry name" value="Ankyrin_rpt-contain_sf"/>
</dbReference>
<reference evidence="8 9" key="1">
    <citation type="submission" date="2023-01" db="EMBL/GenBank/DDBJ databases">
        <title>Analysis of 21 Apiospora genomes using comparative genomics revels a genus with tremendous synthesis potential of carbohydrate active enzymes and secondary metabolites.</title>
        <authorList>
            <person name="Sorensen T."/>
        </authorList>
    </citation>
    <scope>NUCLEOTIDE SEQUENCE [LARGE SCALE GENOMIC DNA]</scope>
    <source>
        <strain evidence="8 9">CBS 114990</strain>
    </source>
</reference>
<evidence type="ECO:0000259" key="5">
    <source>
        <dbReference type="Pfam" id="PF01048"/>
    </source>
</evidence>
<dbReference type="PROSITE" id="PS50088">
    <property type="entry name" value="ANK_REPEAT"/>
    <property type="match status" value="13"/>
</dbReference>
<accession>A0ABR1W9S2</accession>
<keyword evidence="2" id="KW-0677">Repeat</keyword>
<dbReference type="PANTHER" id="PTHR24161:SF85">
    <property type="entry name" value="PALMITOYLTRANSFERASE HIP14"/>
    <property type="match status" value="1"/>
</dbReference>
<name>A0ABR1W9S2_9PEZI</name>
<feature type="repeat" description="ANK" evidence="4">
    <location>
        <begin position="1155"/>
        <end position="1187"/>
    </location>
</feature>
<dbReference type="EC" id="2.3.1.225" evidence="1"/>
<dbReference type="InterPro" id="IPR027417">
    <property type="entry name" value="P-loop_NTPase"/>
</dbReference>
<feature type="repeat" description="ANK" evidence="4">
    <location>
        <begin position="858"/>
        <end position="890"/>
    </location>
</feature>
<evidence type="ECO:0000256" key="3">
    <source>
        <dbReference type="ARBA" id="ARBA00023043"/>
    </source>
</evidence>
<proteinExistence type="predicted"/>
<dbReference type="SUPFAM" id="SSF48403">
    <property type="entry name" value="Ankyrin repeat"/>
    <property type="match status" value="2"/>
</dbReference>
<feature type="repeat" description="ANK" evidence="4">
    <location>
        <begin position="1221"/>
        <end position="1253"/>
    </location>
</feature>
<evidence type="ECO:0000256" key="4">
    <source>
        <dbReference type="PROSITE-ProRule" id="PRU00023"/>
    </source>
</evidence>
<dbReference type="Pfam" id="PF12796">
    <property type="entry name" value="Ank_2"/>
    <property type="match status" value="6"/>
</dbReference>
<dbReference type="InterPro" id="IPR054471">
    <property type="entry name" value="GPIID_WHD"/>
</dbReference>
<evidence type="ECO:0000256" key="2">
    <source>
        <dbReference type="ARBA" id="ARBA00022737"/>
    </source>
</evidence>
<dbReference type="InterPro" id="IPR056884">
    <property type="entry name" value="NPHP3-like_N"/>
</dbReference>
<sequence length="1302" mass="143405">MVIDRQTARDQADGNGTKPQLANEAYTVGWICAISTEYVAARAFLDDEHESPEHGAQHDNNSYTLGRMGKHNVVIAVLPDGEYGTASAATVARDMLHSFPHVRIGLMVGIGGGAPSVKNDIRLGDIVVSAPRDGRGGVFQYDFGKTIQDQTFRETGFLAQPPTVLRTAVSGVKALYEQRGHQIREDIDTALKMWPRLRKKYRQPDESTDRLYLNNIIHPVNDESCATSCSADTSALVLRRVRDEDDDTPAVHYGLIASANQLMKDAVVRDKLAREKEVLCFEMEAAGLMNHFPCLEWQGYAAMTAAAYARDLLKRIAPNKVEAEGKLSELLTNVSTAVSTMQKHVIYNKSVLDRKEDREVLDWLTPLDYGPQHSDYLRRRQPGTGQWLLDSEEYRTWLGTTHQTLFCPGMPGAGKTILASTIIDNLEHRFRDDRTSAIAYVYCNFKRKDEQKIEDLIASLLKQLAQVRPSLPVAIQQLRDRHAPKRTRPTLDEMSQALRSVVSEHSRVFIVVDALDECQTKIHLLATSRVIPDISEKFEGSPHLEVRASDFDIRRYLEGHIAELGAVITEKNDLRDAIMNSITEAVDGMFLLAQLYLESLQGKDTPRAIRKALSGMVPGAQGDIAYSTAYTNAMERIKGQLTDWARRAKQVLAWIACAKRQLHKVELQHALAVERDELALDPENCPRIEHLVSVCAGLVTVDEQSGTIRLVHYTAQEYFESTKTRWFPEMELEMTAICTTYLSFDVFATGFCESDEEFEERLAEHPLYAYAAQNWGLHARTANTNDPVLDGVLSFLSRQAQVDAASQALLASEISYKYGGYIQRALRRTGLHLAAYFGLVRAVDMIGDNHSVGVKDSAGQTSLHVASSRGRLEVAKLLIEKGADIKAAENDGRTPLHWASWGGHLEVAKLLIEKGADVKAAENDGRTPLHWASNGGRLEVAKLLIEKGADVKAAENDGRTPLHWASWGGHLEVAKLLIEKGADVKAAANDGETPLHWASWGGHLEVAKLLIEKGADVKAAENDGETPLHWASWGGHLEVAKLLIEKGADVKAAENDGETPLHWALNRGHLEVTKLLIEKGADIKAVEINGRTPLHLALNRGHLEVAKLLIEKGADVKAAANDGRTPLHLALNRGHLEVAKLLIEKGADVKAAANDGETPLHWASWGGHLEVAKLLIEKGADIKAVEINGRTPLHWASNEGHLEVAKLLIEKGADVKAAANDGETPLHWASWGGHLEVAKLLIEKGVDVKAAENDGETPLHLALNRGHLEVAKLLIEKGADVKAVEKGTDFNAVENQGWTPLH</sequence>
<dbReference type="GeneID" id="92045406"/>
<dbReference type="Pfam" id="PF00023">
    <property type="entry name" value="Ank"/>
    <property type="match status" value="1"/>
</dbReference>
<feature type="repeat" description="ANK" evidence="4">
    <location>
        <begin position="1254"/>
        <end position="1286"/>
    </location>
</feature>
<dbReference type="SMART" id="SM00248">
    <property type="entry name" value="ANK"/>
    <property type="match status" value="14"/>
</dbReference>
<feature type="repeat" description="ANK" evidence="4">
    <location>
        <begin position="1089"/>
        <end position="1121"/>
    </location>
</feature>
<feature type="repeat" description="ANK" evidence="4">
    <location>
        <begin position="891"/>
        <end position="923"/>
    </location>
</feature>
<comment type="caution">
    <text evidence="8">The sequence shown here is derived from an EMBL/GenBank/DDBJ whole genome shotgun (WGS) entry which is preliminary data.</text>
</comment>
<dbReference type="RefSeq" id="XP_066667688.1">
    <property type="nucleotide sequence ID" value="XM_066812346.1"/>
</dbReference>
<evidence type="ECO:0000313" key="9">
    <source>
        <dbReference type="Proteomes" id="UP001433268"/>
    </source>
</evidence>
<dbReference type="Gene3D" id="3.40.50.1580">
    <property type="entry name" value="Nucleoside phosphorylase domain"/>
    <property type="match status" value="1"/>
</dbReference>
<dbReference type="PANTHER" id="PTHR24161">
    <property type="entry name" value="ANK_REP_REGION DOMAIN-CONTAINING PROTEIN-RELATED"/>
    <property type="match status" value="1"/>
</dbReference>
<feature type="repeat" description="ANK" evidence="4">
    <location>
        <begin position="924"/>
        <end position="956"/>
    </location>
</feature>
<gene>
    <name evidence="8" type="ORF">PG997_008031</name>
</gene>
<feature type="domain" description="GPI inositol-deacylase winged helix" evidence="6">
    <location>
        <begin position="642"/>
        <end position="721"/>
    </location>
</feature>
<feature type="domain" description="Nucleoside phosphorylase" evidence="5">
    <location>
        <begin position="28"/>
        <end position="288"/>
    </location>
</feature>
<evidence type="ECO:0000259" key="7">
    <source>
        <dbReference type="Pfam" id="PF24883"/>
    </source>
</evidence>
<keyword evidence="9" id="KW-1185">Reference proteome</keyword>